<reference evidence="2" key="1">
    <citation type="submission" date="2022-07" db="EMBL/GenBank/DDBJ databases">
        <title>Phylogenomic reconstructions and comparative analyses of Kickxellomycotina fungi.</title>
        <authorList>
            <person name="Reynolds N.K."/>
            <person name="Stajich J.E."/>
            <person name="Barry K."/>
            <person name="Grigoriev I.V."/>
            <person name="Crous P."/>
            <person name="Smith M.E."/>
        </authorList>
    </citation>
    <scope>NUCLEOTIDE SEQUENCE</scope>
    <source>
        <strain evidence="2">NBRC 32514</strain>
    </source>
</reference>
<sequence length="265" mass="29609">MLPALTLHTFTSPLRKLWSATCTLLQTIITSTAQPAPSEHPPIYSPNLQYGFLQGTFGLPYGGYLVHPPGALPPTLNLTQKMPMFGAIGRRDEICALLRSMHTMVFSQMAARTYTADIVIEVYPVNRSAAWRVPRWLDFAGANAPRQLVIRAGRTFVPADFDPLLSIRAPQGISMREIAEVLMQSWNRRTVDLTRDKALNISLMGRSRSAQLADLDDENDDHRAFSSDDNFTLPPYHHHAHQNWPQASRGSSSEPPPAYSSLHHQ</sequence>
<feature type="region of interest" description="Disordered" evidence="1">
    <location>
        <begin position="219"/>
        <end position="265"/>
    </location>
</feature>
<keyword evidence="3" id="KW-1185">Reference proteome</keyword>
<evidence type="ECO:0000256" key="1">
    <source>
        <dbReference type="SAM" id="MobiDB-lite"/>
    </source>
</evidence>
<gene>
    <name evidence="2" type="ORF">LPJ53_005802</name>
</gene>
<feature type="compositionally biased region" description="Polar residues" evidence="1">
    <location>
        <begin position="243"/>
        <end position="253"/>
    </location>
</feature>
<evidence type="ECO:0000313" key="3">
    <source>
        <dbReference type="Proteomes" id="UP001149813"/>
    </source>
</evidence>
<proteinExistence type="predicted"/>
<dbReference type="OrthoDB" id="5513640at2759"/>
<dbReference type="EMBL" id="JANBOJ010000399">
    <property type="protein sequence ID" value="KAJ1719441.1"/>
    <property type="molecule type" value="Genomic_DNA"/>
</dbReference>
<comment type="caution">
    <text evidence="2">The sequence shown here is derived from an EMBL/GenBank/DDBJ whole genome shotgun (WGS) entry which is preliminary data.</text>
</comment>
<name>A0A9W8CPE6_9FUNG</name>
<dbReference type="Proteomes" id="UP001149813">
    <property type="component" value="Unassembled WGS sequence"/>
</dbReference>
<evidence type="ECO:0000313" key="2">
    <source>
        <dbReference type="EMBL" id="KAJ1719441.1"/>
    </source>
</evidence>
<protein>
    <submittedName>
        <fullName evidence="2">Uncharacterized protein</fullName>
    </submittedName>
</protein>
<accession>A0A9W8CPE6</accession>
<organism evidence="2 3">
    <name type="scientific">Coemansia erecta</name>
    <dbReference type="NCBI Taxonomy" id="147472"/>
    <lineage>
        <taxon>Eukaryota</taxon>
        <taxon>Fungi</taxon>
        <taxon>Fungi incertae sedis</taxon>
        <taxon>Zoopagomycota</taxon>
        <taxon>Kickxellomycotina</taxon>
        <taxon>Kickxellomycetes</taxon>
        <taxon>Kickxellales</taxon>
        <taxon>Kickxellaceae</taxon>
        <taxon>Coemansia</taxon>
    </lineage>
</organism>
<dbReference type="AlphaFoldDB" id="A0A9W8CPE6"/>